<accession>A0ABY8U912</accession>
<dbReference type="Proteomes" id="UP001244341">
    <property type="component" value="Chromosome 9b"/>
</dbReference>
<evidence type="ECO:0000259" key="2">
    <source>
        <dbReference type="PROSITE" id="PS51212"/>
    </source>
</evidence>
<dbReference type="PANTHER" id="PTHR45964">
    <property type="entry name" value="WSCD FAMILY MEMBER CG9164"/>
    <property type="match status" value="1"/>
</dbReference>
<dbReference type="Pfam" id="PF01822">
    <property type="entry name" value="WSC"/>
    <property type="match status" value="2"/>
</dbReference>
<keyword evidence="1" id="KW-0677">Repeat</keyword>
<dbReference type="InterPro" id="IPR002889">
    <property type="entry name" value="WSC_carb-bd"/>
</dbReference>
<evidence type="ECO:0000313" key="4">
    <source>
        <dbReference type="Proteomes" id="UP001244341"/>
    </source>
</evidence>
<dbReference type="PANTHER" id="PTHR45964:SF5">
    <property type="entry name" value="WSCD FAMILY MEMBER CG9164"/>
    <property type="match status" value="1"/>
</dbReference>
<dbReference type="SMART" id="SM00321">
    <property type="entry name" value="WSC"/>
    <property type="match status" value="2"/>
</dbReference>
<dbReference type="PROSITE" id="PS51212">
    <property type="entry name" value="WSC"/>
    <property type="match status" value="2"/>
</dbReference>
<proteinExistence type="predicted"/>
<reference evidence="3 4" key="1">
    <citation type="submission" date="2023-05" db="EMBL/GenBank/DDBJ databases">
        <title>A 100% complete, gapless, phased diploid assembly of the Scenedesmus obliquus UTEX 3031 genome.</title>
        <authorList>
            <person name="Biondi T.C."/>
            <person name="Hanschen E.R."/>
            <person name="Kwon T."/>
            <person name="Eng W."/>
            <person name="Kruse C.P.S."/>
            <person name="Koehler S.I."/>
            <person name="Kunde Y."/>
            <person name="Gleasner C.D."/>
            <person name="You Mak K.T."/>
            <person name="Polle J."/>
            <person name="Hovde B.T."/>
            <person name="Starkenburg S.R."/>
        </authorList>
    </citation>
    <scope>NUCLEOTIDE SEQUENCE [LARGE SCALE GENOMIC DNA]</scope>
    <source>
        <strain evidence="3 4">DOE0152z</strain>
    </source>
</reference>
<name>A0ABY8U912_TETOB</name>
<gene>
    <name evidence="3" type="ORF">OEZ85_009455</name>
</gene>
<organism evidence="3 4">
    <name type="scientific">Tetradesmus obliquus</name>
    <name type="common">Green alga</name>
    <name type="synonym">Acutodesmus obliquus</name>
    <dbReference type="NCBI Taxonomy" id="3088"/>
    <lineage>
        <taxon>Eukaryota</taxon>
        <taxon>Viridiplantae</taxon>
        <taxon>Chlorophyta</taxon>
        <taxon>core chlorophytes</taxon>
        <taxon>Chlorophyceae</taxon>
        <taxon>CS clade</taxon>
        <taxon>Sphaeropleales</taxon>
        <taxon>Scenedesmaceae</taxon>
        <taxon>Tetradesmus</taxon>
    </lineage>
</organism>
<dbReference type="CDD" id="cd22823">
    <property type="entry name" value="Gal_Rha_Lectin"/>
    <property type="match status" value="1"/>
</dbReference>
<feature type="domain" description="WSC" evidence="2">
    <location>
        <begin position="157"/>
        <end position="251"/>
    </location>
</feature>
<evidence type="ECO:0000313" key="3">
    <source>
        <dbReference type="EMBL" id="WIA17966.1"/>
    </source>
</evidence>
<dbReference type="InterPro" id="IPR043159">
    <property type="entry name" value="Lectin_gal-bd_sf"/>
</dbReference>
<dbReference type="InterPro" id="IPR051589">
    <property type="entry name" value="Sialate-O-sulfotransferase"/>
</dbReference>
<keyword evidence="4" id="KW-1185">Reference proteome</keyword>
<feature type="domain" description="WSC" evidence="2">
    <location>
        <begin position="272"/>
        <end position="375"/>
    </location>
</feature>
<dbReference type="EMBL" id="CP126216">
    <property type="protein sequence ID" value="WIA17966.1"/>
    <property type="molecule type" value="Genomic_DNA"/>
</dbReference>
<evidence type="ECO:0000256" key="1">
    <source>
        <dbReference type="ARBA" id="ARBA00022737"/>
    </source>
</evidence>
<sequence length="380" mass="40057">MTSAHFGRPASTVCPGPGGYCAGADLTAIFTQELQSTCGSHSNCTFRTEDSRLIDVCPYIRKVTELSYFCKPESQQDDACGSGLVRNDVFKSNLNGSSQQGSCVTLPGHGYSLTFDGPVGASCPPGWFNPGNNTLPCMECPAGLLTDDNRTACGNQQLSYVGCLPDTFCTYDPNNKRMQLLGQHSTMTVEACHELAAASGYAYAAVQGGDGCFGAHNISEYTGRGTCDARCSGNPGQMCGGACTHAIYRVTGSAAVSPPAQAVVNATTAPPLHGYIGCYLEPTAQMPEGGRCGMPQYRPMPYLGDYTDLTIDKCVQLARAAGYKYAGVQYSRRCFGGNDISSFTLPGTARCNMTCMGDPRQNCGGICSNAIYVTDPGASY</sequence>
<dbReference type="Gene3D" id="2.60.120.740">
    <property type="match status" value="1"/>
</dbReference>
<protein>
    <recommendedName>
        <fullName evidence="2">WSC domain-containing protein</fullName>
    </recommendedName>
</protein>